<organism evidence="7 8">
    <name type="scientific">Roseovarius bejariae</name>
    <dbReference type="NCBI Taxonomy" id="2576383"/>
    <lineage>
        <taxon>Bacteria</taxon>
        <taxon>Pseudomonadati</taxon>
        <taxon>Pseudomonadota</taxon>
        <taxon>Alphaproteobacteria</taxon>
        <taxon>Rhodobacterales</taxon>
        <taxon>Roseobacteraceae</taxon>
        <taxon>Roseovarius</taxon>
    </lineage>
</organism>
<evidence type="ECO:0000313" key="8">
    <source>
        <dbReference type="Proteomes" id="UP000564704"/>
    </source>
</evidence>
<gene>
    <name evidence="7" type="ORF">FDP25_09445</name>
</gene>
<dbReference type="RefSeq" id="WP_154151116.1">
    <property type="nucleotide sequence ID" value="NZ_SZWE01000001.1"/>
</dbReference>
<dbReference type="Proteomes" id="UP000564704">
    <property type="component" value="Unassembled WGS sequence"/>
</dbReference>
<feature type="signal peptide" evidence="5">
    <location>
        <begin position="1"/>
        <end position="21"/>
    </location>
</feature>
<dbReference type="Pfam" id="PF13488">
    <property type="entry name" value="Gly-zipper_Omp"/>
    <property type="match status" value="1"/>
</dbReference>
<accession>A0A844D1C0</accession>
<dbReference type="SUPFAM" id="SSF103088">
    <property type="entry name" value="OmpA-like"/>
    <property type="match status" value="1"/>
</dbReference>
<keyword evidence="3" id="KW-0998">Cell outer membrane</keyword>
<evidence type="ECO:0000256" key="2">
    <source>
        <dbReference type="ARBA" id="ARBA00023136"/>
    </source>
</evidence>
<dbReference type="Gene3D" id="3.30.1330.60">
    <property type="entry name" value="OmpA-like domain"/>
    <property type="match status" value="1"/>
</dbReference>
<dbReference type="PROSITE" id="PS51123">
    <property type="entry name" value="OMPA_2"/>
    <property type="match status" value="1"/>
</dbReference>
<evidence type="ECO:0000256" key="5">
    <source>
        <dbReference type="SAM" id="SignalP"/>
    </source>
</evidence>
<protein>
    <submittedName>
        <fullName evidence="7">OmpA family protein</fullName>
    </submittedName>
</protein>
<dbReference type="PRINTS" id="PR01023">
    <property type="entry name" value="NAFLGMOTY"/>
</dbReference>
<evidence type="ECO:0000313" key="7">
    <source>
        <dbReference type="EMBL" id="MRU15653.1"/>
    </source>
</evidence>
<comment type="caution">
    <text evidence="7">The sequence shown here is derived from an EMBL/GenBank/DDBJ whole genome shotgun (WGS) entry which is preliminary data.</text>
</comment>
<keyword evidence="2 4" id="KW-0472">Membrane</keyword>
<dbReference type="GO" id="GO:0009279">
    <property type="term" value="C:cell outer membrane"/>
    <property type="evidence" value="ECO:0007669"/>
    <property type="project" value="UniProtKB-SubCell"/>
</dbReference>
<keyword evidence="5" id="KW-0732">Signal</keyword>
<dbReference type="PANTHER" id="PTHR30329">
    <property type="entry name" value="STATOR ELEMENT OF FLAGELLAR MOTOR COMPLEX"/>
    <property type="match status" value="1"/>
</dbReference>
<comment type="subcellular location">
    <subcellularLocation>
        <location evidence="1">Cell outer membrane</location>
    </subcellularLocation>
</comment>
<dbReference type="CDD" id="cd07185">
    <property type="entry name" value="OmpA_C-like"/>
    <property type="match status" value="1"/>
</dbReference>
<dbReference type="PRINTS" id="PR01021">
    <property type="entry name" value="OMPADOMAIN"/>
</dbReference>
<evidence type="ECO:0000256" key="4">
    <source>
        <dbReference type="PROSITE-ProRule" id="PRU00473"/>
    </source>
</evidence>
<dbReference type="PROSITE" id="PS01068">
    <property type="entry name" value="OMPA_1"/>
    <property type="match status" value="1"/>
</dbReference>
<dbReference type="PANTHER" id="PTHR30329:SF21">
    <property type="entry name" value="LIPOPROTEIN YIAD-RELATED"/>
    <property type="match status" value="1"/>
</dbReference>
<dbReference type="EMBL" id="SZWE01000001">
    <property type="protein sequence ID" value="MRU15653.1"/>
    <property type="molecule type" value="Genomic_DNA"/>
</dbReference>
<reference evidence="7 8" key="1">
    <citation type="submission" date="2019-05" db="EMBL/GenBank/DDBJ databases">
        <title>Roseovarius bejariae sp. nov., a moderately halophylic bacterium isolated from a saline soil in Rambla Salada (Murcia).</title>
        <authorList>
            <person name="Castro D.J."/>
            <person name="Gomez-Altuve A."/>
            <person name="Reina J.C."/>
            <person name="Rodriguez M."/>
            <person name="Sampedro I."/>
            <person name="Llamas I."/>
            <person name="Martinez-Checa F."/>
        </authorList>
    </citation>
    <scope>NUCLEOTIDE SEQUENCE [LARGE SCALE GENOMIC DNA]</scope>
    <source>
        <strain evidence="7 8">A21</strain>
    </source>
</reference>
<dbReference type="InterPro" id="IPR036737">
    <property type="entry name" value="OmpA-like_sf"/>
</dbReference>
<evidence type="ECO:0000259" key="6">
    <source>
        <dbReference type="PROSITE" id="PS51123"/>
    </source>
</evidence>
<dbReference type="OrthoDB" id="9782229at2"/>
<feature type="chain" id="PRO_5032336322" evidence="5">
    <location>
        <begin position="22"/>
        <end position="220"/>
    </location>
</feature>
<feature type="domain" description="OmpA-like" evidence="6">
    <location>
        <begin position="102"/>
        <end position="219"/>
    </location>
</feature>
<proteinExistence type="predicted"/>
<dbReference type="InterPro" id="IPR050330">
    <property type="entry name" value="Bact_OuterMem_StrucFunc"/>
</dbReference>
<dbReference type="InterPro" id="IPR006665">
    <property type="entry name" value="OmpA-like"/>
</dbReference>
<dbReference type="PROSITE" id="PS51257">
    <property type="entry name" value="PROKAR_LIPOPROTEIN"/>
    <property type="match status" value="1"/>
</dbReference>
<evidence type="ECO:0000256" key="3">
    <source>
        <dbReference type="ARBA" id="ARBA00023237"/>
    </source>
</evidence>
<dbReference type="InterPro" id="IPR039567">
    <property type="entry name" value="Gly-zipper"/>
</dbReference>
<dbReference type="InterPro" id="IPR006664">
    <property type="entry name" value="OMP_bac"/>
</dbReference>
<name>A0A844D1C0_9RHOB</name>
<keyword evidence="8" id="KW-1185">Reference proteome</keyword>
<evidence type="ECO:0000256" key="1">
    <source>
        <dbReference type="ARBA" id="ARBA00004442"/>
    </source>
</evidence>
<dbReference type="InterPro" id="IPR006690">
    <property type="entry name" value="OMPA-like_CS"/>
</dbReference>
<sequence length="220" mass="22832">MMRAKKSILALSGLSLLAVTACTDPAQVGNDPRQNTKGGAVLGGVIGAGLGALVSDDKAKGAIIGGAVGAAGGAAVGNALDKQEAELRQQLDNDDVQITNTGDRLIVTMPQDILFDVDSSTVYPGLRSDLLTVADNLRSYPDSTVQVVGHTDNTGSASYNQALSERRANAVADVLMDGGVAFERIQTYGRGENQPVASNLTEEGKRQNRRVEIVILPTAA</sequence>
<dbReference type="AlphaFoldDB" id="A0A844D1C0"/>
<dbReference type="Pfam" id="PF00691">
    <property type="entry name" value="OmpA"/>
    <property type="match status" value="1"/>
</dbReference>